<comment type="caution">
    <text evidence="1">The sequence shown here is derived from an EMBL/GenBank/DDBJ whole genome shotgun (WGS) entry which is preliminary data.</text>
</comment>
<dbReference type="EMBL" id="CBTN010000025">
    <property type="protein sequence ID" value="CDH54820.1"/>
    <property type="molecule type" value="Genomic_DNA"/>
</dbReference>
<dbReference type="Gene3D" id="3.80.10.10">
    <property type="entry name" value="Ribonuclease Inhibitor"/>
    <property type="match status" value="1"/>
</dbReference>
<dbReference type="Proteomes" id="UP000027586">
    <property type="component" value="Unassembled WGS sequence"/>
</dbReference>
<gene>
    <name evidence="1" type="ORF">LCOR_06037.1</name>
</gene>
<proteinExistence type="predicted"/>
<name>A0A068RYI4_9FUNG</name>
<dbReference type="AlphaFoldDB" id="A0A068RYI4"/>
<reference evidence="1" key="1">
    <citation type="submission" date="2013-08" db="EMBL/GenBank/DDBJ databases">
        <title>Gene expansion shapes genome architecture in the human pathogen Lichtheimia corymbifera: an evolutionary genomics analysis in the ancient terrestrial Mucorales (Mucoromycotina).</title>
        <authorList>
            <person name="Schwartze V.U."/>
            <person name="Winter S."/>
            <person name="Shelest E."/>
            <person name="Marcet-Houben M."/>
            <person name="Horn F."/>
            <person name="Wehner S."/>
            <person name="Hoffmann K."/>
            <person name="Riege K."/>
            <person name="Sammeth M."/>
            <person name="Nowrousian M."/>
            <person name="Valiante V."/>
            <person name="Linde J."/>
            <person name="Jacobsen I.D."/>
            <person name="Marz M."/>
            <person name="Brakhage A.A."/>
            <person name="Gabaldon T."/>
            <person name="Bocker S."/>
            <person name="Voigt K."/>
        </authorList>
    </citation>
    <scope>NUCLEOTIDE SEQUENCE [LARGE SCALE GENOMIC DNA]</scope>
    <source>
        <strain evidence="1">FSU 9682</strain>
    </source>
</reference>
<accession>A0A068RYI4</accession>
<protein>
    <recommendedName>
        <fullName evidence="3">F-box domain-containing protein</fullName>
    </recommendedName>
</protein>
<organism evidence="1 2">
    <name type="scientific">Lichtheimia corymbifera JMRC:FSU:9682</name>
    <dbReference type="NCBI Taxonomy" id="1263082"/>
    <lineage>
        <taxon>Eukaryota</taxon>
        <taxon>Fungi</taxon>
        <taxon>Fungi incertae sedis</taxon>
        <taxon>Mucoromycota</taxon>
        <taxon>Mucoromycotina</taxon>
        <taxon>Mucoromycetes</taxon>
        <taxon>Mucorales</taxon>
        <taxon>Lichtheimiaceae</taxon>
        <taxon>Lichtheimia</taxon>
    </lineage>
</organism>
<dbReference type="VEuPathDB" id="FungiDB:LCOR_06037.1"/>
<evidence type="ECO:0000313" key="1">
    <source>
        <dbReference type="EMBL" id="CDH54820.1"/>
    </source>
</evidence>
<sequence length="198" mass="22424">MTIFTRLVDIDFSACDPSSSRGVMIWLISNAPSLKAIHLTESHFLPDVSNAMINMSHLSKLEITKIRGTAEFYDPITSFIRHHIAMEDQSTLEEFSLHINDGITHAAAWLNLISQMNHLKDLKLLAGVFPEYFLPVLQKIGRGCPSLESLTLGNAYYRDANFTDGVIRSLCEHPKLRYLKSSSQVIISRRLFRFVQVS</sequence>
<dbReference type="InterPro" id="IPR032675">
    <property type="entry name" value="LRR_dom_sf"/>
</dbReference>
<dbReference type="SUPFAM" id="SSF52047">
    <property type="entry name" value="RNI-like"/>
    <property type="match status" value="1"/>
</dbReference>
<evidence type="ECO:0008006" key="3">
    <source>
        <dbReference type="Google" id="ProtNLM"/>
    </source>
</evidence>
<evidence type="ECO:0000313" key="2">
    <source>
        <dbReference type="Proteomes" id="UP000027586"/>
    </source>
</evidence>
<keyword evidence="2" id="KW-1185">Reference proteome</keyword>